<dbReference type="Gene3D" id="3.20.20.80">
    <property type="entry name" value="Glycosidases"/>
    <property type="match status" value="1"/>
</dbReference>
<dbReference type="InterPro" id="IPR001944">
    <property type="entry name" value="Glycoside_Hdrlase_35"/>
</dbReference>
<dbReference type="Proteomes" id="UP000288805">
    <property type="component" value="Unassembled WGS sequence"/>
</dbReference>
<reference evidence="5 6" key="1">
    <citation type="journal article" date="2018" name="PLoS Genet.">
        <title>Population sequencing reveals clonal diversity and ancestral inbreeding in the grapevine cultivar Chardonnay.</title>
        <authorList>
            <person name="Roach M.J."/>
            <person name="Johnson D.L."/>
            <person name="Bohlmann J."/>
            <person name="van Vuuren H.J."/>
            <person name="Jones S.J."/>
            <person name="Pretorius I.S."/>
            <person name="Schmidt S.A."/>
            <person name="Borneman A.R."/>
        </authorList>
    </citation>
    <scope>NUCLEOTIDE SEQUENCE [LARGE SCALE GENOMIC DNA]</scope>
    <source>
        <strain evidence="6">cv. Chardonnay</strain>
        <tissue evidence="5">Leaf</tissue>
    </source>
</reference>
<comment type="caution">
    <text evidence="5">The sequence shown here is derived from an EMBL/GenBank/DDBJ whole genome shotgun (WGS) entry which is preliminary data.</text>
</comment>
<dbReference type="EC" id="3.2.1.23" evidence="3"/>
<gene>
    <name evidence="5" type="primary">ATR_6</name>
    <name evidence="5" type="ORF">CK203_114371</name>
</gene>
<comment type="similarity">
    <text evidence="2">Belongs to the glycosyl hydrolase 35 family.</text>
</comment>
<dbReference type="GO" id="GO:0004565">
    <property type="term" value="F:beta-galactosidase activity"/>
    <property type="evidence" value="ECO:0007669"/>
    <property type="project" value="UniProtKB-EC"/>
</dbReference>
<keyword evidence="5" id="KW-0808">Transferase</keyword>
<evidence type="ECO:0000313" key="6">
    <source>
        <dbReference type="Proteomes" id="UP000288805"/>
    </source>
</evidence>
<dbReference type="InterPro" id="IPR017853">
    <property type="entry name" value="GH"/>
</dbReference>
<accession>A0A438FEK5</accession>
<evidence type="ECO:0000256" key="1">
    <source>
        <dbReference type="ARBA" id="ARBA00001412"/>
    </source>
</evidence>
<dbReference type="GO" id="GO:0016301">
    <property type="term" value="F:kinase activity"/>
    <property type="evidence" value="ECO:0007669"/>
    <property type="project" value="UniProtKB-KW"/>
</dbReference>
<keyword evidence="5" id="KW-0418">Kinase</keyword>
<name>A0A438FEK5_VITVI</name>
<dbReference type="Pfam" id="PF01301">
    <property type="entry name" value="Glyco_hydro_35"/>
    <property type="match status" value="1"/>
</dbReference>
<dbReference type="SUPFAM" id="SSF51445">
    <property type="entry name" value="(Trans)glycosidases"/>
    <property type="match status" value="1"/>
</dbReference>
<sequence length="348" mass="38600">MIPPADDPPDLGIPPNRGPLPVGETLTLNLTLAFVPPSRNAGRRGFGGLSSPSYYYFGGWYDLLKFVKIVQQDGMWLILHIGPFVAAEWNFGGIPVWLHYVLGTVFRTNSEPFKDTNSGLHCRNVAYDSSMGGCLHVLHSTCSDDVKLTAANLINVFCRSILNTKSLELKVALCNAYIRIAKTCPHIWKPESLIYILLSSKPCLPLIDCFQAALSIPGPNCVGAKTSDTSVVSSTSSDKKIENVRVRGKRPIQDQDICKSKRQKLEEESMASDVEVHVSCKLSHIVTCERGQEHANYMHISLLSFVELLKPHVVKDKPFRPEVSLTALSMLCIVFSKYPQTNMSFFIT</sequence>
<evidence type="ECO:0000256" key="2">
    <source>
        <dbReference type="ARBA" id="ARBA00009809"/>
    </source>
</evidence>
<evidence type="ECO:0000256" key="3">
    <source>
        <dbReference type="ARBA" id="ARBA00012756"/>
    </source>
</evidence>
<feature type="domain" description="Glycoside hydrolase 35 catalytic" evidence="4">
    <location>
        <begin position="53"/>
        <end position="115"/>
    </location>
</feature>
<evidence type="ECO:0000313" key="5">
    <source>
        <dbReference type="EMBL" id="RVW58414.1"/>
    </source>
</evidence>
<dbReference type="AlphaFoldDB" id="A0A438FEK5"/>
<organism evidence="5 6">
    <name type="scientific">Vitis vinifera</name>
    <name type="common">Grape</name>
    <dbReference type="NCBI Taxonomy" id="29760"/>
    <lineage>
        <taxon>Eukaryota</taxon>
        <taxon>Viridiplantae</taxon>
        <taxon>Streptophyta</taxon>
        <taxon>Embryophyta</taxon>
        <taxon>Tracheophyta</taxon>
        <taxon>Spermatophyta</taxon>
        <taxon>Magnoliopsida</taxon>
        <taxon>eudicotyledons</taxon>
        <taxon>Gunneridae</taxon>
        <taxon>Pentapetalae</taxon>
        <taxon>rosids</taxon>
        <taxon>Vitales</taxon>
        <taxon>Vitaceae</taxon>
        <taxon>Viteae</taxon>
        <taxon>Vitis</taxon>
    </lineage>
</organism>
<protein>
    <recommendedName>
        <fullName evidence="3">beta-galactosidase</fullName>
        <ecNumber evidence="3">3.2.1.23</ecNumber>
    </recommendedName>
</protein>
<dbReference type="InterPro" id="IPR031330">
    <property type="entry name" value="Gly_Hdrlase_35_cat"/>
</dbReference>
<dbReference type="EMBL" id="QGNW01000954">
    <property type="protein sequence ID" value="RVW58414.1"/>
    <property type="molecule type" value="Genomic_DNA"/>
</dbReference>
<evidence type="ECO:0000259" key="4">
    <source>
        <dbReference type="Pfam" id="PF01301"/>
    </source>
</evidence>
<proteinExistence type="inferred from homology"/>
<comment type="catalytic activity">
    <reaction evidence="1">
        <text>Hydrolysis of terminal non-reducing beta-D-galactose residues in beta-D-galactosides.</text>
        <dbReference type="EC" id="3.2.1.23"/>
    </reaction>
</comment>
<dbReference type="PANTHER" id="PTHR23421">
    <property type="entry name" value="BETA-GALACTOSIDASE RELATED"/>
    <property type="match status" value="1"/>
</dbReference>
<dbReference type="GO" id="GO:0005975">
    <property type="term" value="P:carbohydrate metabolic process"/>
    <property type="evidence" value="ECO:0007669"/>
    <property type="project" value="InterPro"/>
</dbReference>